<name>A0ABD1W614_9LAMI</name>
<protein>
    <submittedName>
        <fullName evidence="1">E3 ubiquitin ligase PARAQUAT TOLERANCE 3-like</fullName>
    </submittedName>
</protein>
<dbReference type="AlphaFoldDB" id="A0ABD1W614"/>
<organism evidence="1 2">
    <name type="scientific">Forsythia ovata</name>
    <dbReference type="NCBI Taxonomy" id="205694"/>
    <lineage>
        <taxon>Eukaryota</taxon>
        <taxon>Viridiplantae</taxon>
        <taxon>Streptophyta</taxon>
        <taxon>Embryophyta</taxon>
        <taxon>Tracheophyta</taxon>
        <taxon>Spermatophyta</taxon>
        <taxon>Magnoliopsida</taxon>
        <taxon>eudicotyledons</taxon>
        <taxon>Gunneridae</taxon>
        <taxon>Pentapetalae</taxon>
        <taxon>asterids</taxon>
        <taxon>lamiids</taxon>
        <taxon>Lamiales</taxon>
        <taxon>Oleaceae</taxon>
        <taxon>Forsythieae</taxon>
        <taxon>Forsythia</taxon>
    </lineage>
</organism>
<dbReference type="Gene3D" id="3.30.40.10">
    <property type="entry name" value="Zinc/RING finger domain, C3HC4 (zinc finger)"/>
    <property type="match status" value="1"/>
</dbReference>
<sequence length="115" mass="13172">MDEFDVSADWRSLHDNNFPDFGLEFLCEKEDIAGLRPSMGNFKPAQNTKMPVELICSLCNTCINEAVMIPCCQYSFCEKCELSETELFMDVCRDILKPTGVLYDVPLKVVRKFVM</sequence>
<dbReference type="Proteomes" id="UP001604277">
    <property type="component" value="Unassembled WGS sequence"/>
</dbReference>
<comment type="caution">
    <text evidence="1">The sequence shown here is derived from an EMBL/GenBank/DDBJ whole genome shotgun (WGS) entry which is preliminary data.</text>
</comment>
<evidence type="ECO:0000313" key="1">
    <source>
        <dbReference type="EMBL" id="KAL2545099.1"/>
    </source>
</evidence>
<dbReference type="SUPFAM" id="SSF57850">
    <property type="entry name" value="RING/U-box"/>
    <property type="match status" value="1"/>
</dbReference>
<accession>A0ABD1W614</accession>
<keyword evidence="2" id="KW-1185">Reference proteome</keyword>
<proteinExistence type="predicted"/>
<gene>
    <name evidence="1" type="ORF">Fot_14332</name>
</gene>
<reference evidence="2" key="1">
    <citation type="submission" date="2024-07" db="EMBL/GenBank/DDBJ databases">
        <title>Two chromosome-level genome assemblies of Korean endemic species Abeliophyllum distichum and Forsythia ovata (Oleaceae).</title>
        <authorList>
            <person name="Jang H."/>
        </authorList>
    </citation>
    <scope>NUCLEOTIDE SEQUENCE [LARGE SCALE GENOMIC DNA]</scope>
</reference>
<evidence type="ECO:0000313" key="2">
    <source>
        <dbReference type="Proteomes" id="UP001604277"/>
    </source>
</evidence>
<dbReference type="InterPro" id="IPR013083">
    <property type="entry name" value="Znf_RING/FYVE/PHD"/>
</dbReference>
<dbReference type="EMBL" id="JBFOLJ010000004">
    <property type="protein sequence ID" value="KAL2545099.1"/>
    <property type="molecule type" value="Genomic_DNA"/>
</dbReference>